<name>A0A344J527_9GAMM</name>
<dbReference type="InterPro" id="IPR038725">
    <property type="entry name" value="YdaG_split_barrel_FMN-bd"/>
</dbReference>
<evidence type="ECO:0000313" key="2">
    <source>
        <dbReference type="EMBL" id="AXA84137.1"/>
    </source>
</evidence>
<accession>A0A344J527</accession>
<dbReference type="PANTHER" id="PTHR34818:SF1">
    <property type="entry name" value="PROTEIN BLI-3"/>
    <property type="match status" value="1"/>
</dbReference>
<dbReference type="AlphaFoldDB" id="A0A344J527"/>
<dbReference type="InterPro" id="IPR052917">
    <property type="entry name" value="Stress-Dev_Protein"/>
</dbReference>
<evidence type="ECO:0000259" key="1">
    <source>
        <dbReference type="Pfam" id="PF16242"/>
    </source>
</evidence>
<dbReference type="KEGG" id="lue:DCD74_04995"/>
<dbReference type="SUPFAM" id="SSF50475">
    <property type="entry name" value="FMN-binding split barrel"/>
    <property type="match status" value="1"/>
</dbReference>
<dbReference type="PANTHER" id="PTHR34818">
    <property type="entry name" value="PROTEIN BLI-3"/>
    <property type="match status" value="1"/>
</dbReference>
<proteinExistence type="predicted"/>
<dbReference type="InterPro" id="IPR012349">
    <property type="entry name" value="Split_barrel_FMN-bd"/>
</dbReference>
<sequence length="161" mass="18032">MSTKKELAEQFWKALESDRTVMLGAAGVYPKPMTALAENRRGPIWFFTARENDLAQALESGQTLDALMMFAAKDHALFATAGGQLTMDNDPAVIERLWNPFVAAWYEEGKTDPKLRLLRYEPDVAEIWLNENSLLAGVKTLLGIDPKKSYQDDVAKVKLGR</sequence>
<dbReference type="RefSeq" id="WP_112926350.1">
    <property type="nucleotide sequence ID" value="NZ_CP029556.1"/>
</dbReference>
<reference evidence="3" key="1">
    <citation type="submission" date="2018-05" db="EMBL/GenBank/DDBJ databases">
        <title>Luteimonas pekinense sp. nov., isolated from human Meibomian gland secretions, Beijing, China.</title>
        <authorList>
            <person name="Wen T."/>
            <person name="Bai H."/>
            <person name="Lv H."/>
        </authorList>
    </citation>
    <scope>NUCLEOTIDE SEQUENCE [LARGE SCALE GENOMIC DNA]</scope>
    <source>
        <strain evidence="3">83-4</strain>
    </source>
</reference>
<organism evidence="2 3">
    <name type="scientific">Solilutibacter oculi</name>
    <dbReference type="NCBI Taxonomy" id="2698682"/>
    <lineage>
        <taxon>Bacteria</taxon>
        <taxon>Pseudomonadati</taxon>
        <taxon>Pseudomonadota</taxon>
        <taxon>Gammaproteobacteria</taxon>
        <taxon>Lysobacterales</taxon>
        <taxon>Lysobacteraceae</taxon>
        <taxon>Solilutibacter</taxon>
    </lineage>
</organism>
<dbReference type="Pfam" id="PF16242">
    <property type="entry name" value="Pyrid_ox_like"/>
    <property type="match status" value="1"/>
</dbReference>
<feature type="domain" description="General stress protein FMN-binding split barrel" evidence="1">
    <location>
        <begin position="8"/>
        <end position="136"/>
    </location>
</feature>
<evidence type="ECO:0000313" key="3">
    <source>
        <dbReference type="Proteomes" id="UP000251842"/>
    </source>
</evidence>
<protein>
    <submittedName>
        <fullName evidence="2">General stress protein</fullName>
    </submittedName>
</protein>
<keyword evidence="3" id="KW-1185">Reference proteome</keyword>
<dbReference type="Gene3D" id="2.30.110.10">
    <property type="entry name" value="Electron Transport, Fmn-binding Protein, Chain A"/>
    <property type="match status" value="1"/>
</dbReference>
<gene>
    <name evidence="2" type="ORF">DCD74_04995</name>
</gene>
<dbReference type="Proteomes" id="UP000251842">
    <property type="component" value="Chromosome"/>
</dbReference>
<dbReference type="OrthoDB" id="1432662at2"/>
<dbReference type="EMBL" id="CP029556">
    <property type="protein sequence ID" value="AXA84137.1"/>
    <property type="molecule type" value="Genomic_DNA"/>
</dbReference>